<dbReference type="Proteomes" id="UP001239445">
    <property type="component" value="Unassembled WGS sequence"/>
</dbReference>
<organism evidence="2 3">
    <name type="scientific">Echria macrotheca</name>
    <dbReference type="NCBI Taxonomy" id="438768"/>
    <lineage>
        <taxon>Eukaryota</taxon>
        <taxon>Fungi</taxon>
        <taxon>Dikarya</taxon>
        <taxon>Ascomycota</taxon>
        <taxon>Pezizomycotina</taxon>
        <taxon>Sordariomycetes</taxon>
        <taxon>Sordariomycetidae</taxon>
        <taxon>Sordariales</taxon>
        <taxon>Schizotheciaceae</taxon>
        <taxon>Echria</taxon>
    </lineage>
</organism>
<evidence type="ECO:0000259" key="1">
    <source>
        <dbReference type="Pfam" id="PF06985"/>
    </source>
</evidence>
<dbReference type="EMBL" id="MU839848">
    <property type="protein sequence ID" value="KAK1750298.1"/>
    <property type="molecule type" value="Genomic_DNA"/>
</dbReference>
<name>A0AAJ0F4G0_9PEZI</name>
<dbReference type="PANTHER" id="PTHR33112">
    <property type="entry name" value="DOMAIN PROTEIN, PUTATIVE-RELATED"/>
    <property type="match status" value="1"/>
</dbReference>
<dbReference type="Pfam" id="PF06985">
    <property type="entry name" value="HET"/>
    <property type="match status" value="1"/>
</dbReference>
<evidence type="ECO:0000313" key="2">
    <source>
        <dbReference type="EMBL" id="KAK1750298.1"/>
    </source>
</evidence>
<evidence type="ECO:0000313" key="3">
    <source>
        <dbReference type="Proteomes" id="UP001239445"/>
    </source>
</evidence>
<dbReference type="PANTHER" id="PTHR33112:SF16">
    <property type="entry name" value="HETEROKARYON INCOMPATIBILITY DOMAIN-CONTAINING PROTEIN"/>
    <property type="match status" value="1"/>
</dbReference>
<dbReference type="InterPro" id="IPR010730">
    <property type="entry name" value="HET"/>
</dbReference>
<dbReference type="AlphaFoldDB" id="A0AAJ0F4G0"/>
<keyword evidence="3" id="KW-1185">Reference proteome</keyword>
<proteinExistence type="predicted"/>
<reference evidence="2" key="1">
    <citation type="submission" date="2023-06" db="EMBL/GenBank/DDBJ databases">
        <title>Genome-scale phylogeny and comparative genomics of the fungal order Sordariales.</title>
        <authorList>
            <consortium name="Lawrence Berkeley National Laboratory"/>
            <person name="Hensen N."/>
            <person name="Bonometti L."/>
            <person name="Westerberg I."/>
            <person name="Brannstrom I.O."/>
            <person name="Guillou S."/>
            <person name="Cros-Aarteil S."/>
            <person name="Calhoun S."/>
            <person name="Haridas S."/>
            <person name="Kuo A."/>
            <person name="Mondo S."/>
            <person name="Pangilinan J."/>
            <person name="Riley R."/>
            <person name="Labutti K."/>
            <person name="Andreopoulos B."/>
            <person name="Lipzen A."/>
            <person name="Chen C."/>
            <person name="Yanf M."/>
            <person name="Daum C."/>
            <person name="Ng V."/>
            <person name="Clum A."/>
            <person name="Steindorff A."/>
            <person name="Ohm R."/>
            <person name="Martin F."/>
            <person name="Silar P."/>
            <person name="Natvig D."/>
            <person name="Lalanne C."/>
            <person name="Gautier V."/>
            <person name="Ament-Velasquez S.L."/>
            <person name="Kruys A."/>
            <person name="Hutchinson M.I."/>
            <person name="Powell A.J."/>
            <person name="Barry K."/>
            <person name="Miller A.N."/>
            <person name="Grigoriev I.V."/>
            <person name="Debuchy R."/>
            <person name="Gladieux P."/>
            <person name="Thoren M.H."/>
            <person name="Johannesson H."/>
        </authorList>
    </citation>
    <scope>NUCLEOTIDE SEQUENCE</scope>
    <source>
        <strain evidence="2">PSN4</strain>
    </source>
</reference>
<feature type="domain" description="Heterokaryon incompatibility" evidence="1">
    <location>
        <begin position="123"/>
        <end position="282"/>
    </location>
</feature>
<sequence>MPENHGVTTVQFDSWTGKYLRVGTTEQDWNVYAVRASRLPWPDFPTKDVLVDFDPTSDASFTFLQSCLQNCLANHHETCRSNGGGNGAKGSTGWLPTRLLRFHKTGFRLIETEQVADKSSIRYVALSYCWGGDQKLKLTTAGLAALRRGMPLSILPPLFHDVLFLCRKLGVDHIWIDSLCIVQDSAADWQRECVLMPEVYRYAFVTLAAGSAASTNQSMLQRDVGAVPGFRKPQTVWLRDASGAPLGELLLVPHNRTTRHTSSGTWGPSPDPLATRAWTLQERLLASRVIYFGLGELEWTCGAVELCECTPEAIRGDGADTKWRYHSANALTSREHALRFWYVQVRNYSKRRLTYTTDKLPAVEGLARAVGPWLGGDGIKSYAAGLWLDDMARGLAWYCIPSEKTVYLTDCGAPSWSWASVGQSVGFNTIEWYDILVPFIRGCRMITDPTAAAASHTVLGGRHHGSHLSVEAPLMFARLLPGKGSYTGKVHIRLLVSGDEDGDEENGLKFNMDVDGMMEVSTDGVVRRSADAYDAAELASRLAAEPLVYAMPAVYHGQSGRDSIGRFTFVVLSRVSEKPEQFQRLGSFGILIERSGEAPLDPNAGLPKDSLPWSDEDYQTLVIV</sequence>
<gene>
    <name evidence="2" type="ORF">QBC47DRAFT_332305</name>
</gene>
<accession>A0AAJ0F4G0</accession>
<comment type="caution">
    <text evidence="2">The sequence shown here is derived from an EMBL/GenBank/DDBJ whole genome shotgun (WGS) entry which is preliminary data.</text>
</comment>
<protein>
    <submittedName>
        <fullName evidence="2">Heterokaryon incompatibility protein-domain-containing protein</fullName>
    </submittedName>
</protein>